<dbReference type="GO" id="GO:0005576">
    <property type="term" value="C:extracellular region"/>
    <property type="evidence" value="ECO:0007669"/>
    <property type="project" value="UniProtKB-SubCell"/>
</dbReference>
<dbReference type="InterPro" id="IPR051398">
    <property type="entry name" value="Polysacch_Deacetylase"/>
</dbReference>
<evidence type="ECO:0000313" key="4">
    <source>
        <dbReference type="EMBL" id="TWD13925.1"/>
    </source>
</evidence>
<gene>
    <name evidence="4" type="ORF">FB557_2569</name>
</gene>
<reference evidence="4 5" key="1">
    <citation type="submission" date="2019-06" db="EMBL/GenBank/DDBJ databases">
        <title>Sequencing the genomes of 1000 actinobacteria strains.</title>
        <authorList>
            <person name="Klenk H.-P."/>
        </authorList>
    </citation>
    <scope>NUCLEOTIDE SEQUENCE [LARGE SCALE GENOMIC DNA]</scope>
    <source>
        <strain evidence="4 5">DSM 18935</strain>
    </source>
</reference>
<accession>A0A560W8S0</accession>
<protein>
    <submittedName>
        <fullName evidence="4">Peptidoglycan/xylan/chitin deacetylase (PgdA/CDA1 family)</fullName>
    </submittedName>
</protein>
<dbReference type="GO" id="GO:0016810">
    <property type="term" value="F:hydrolase activity, acting on carbon-nitrogen (but not peptide) bonds"/>
    <property type="evidence" value="ECO:0007669"/>
    <property type="project" value="InterPro"/>
</dbReference>
<evidence type="ECO:0000259" key="3">
    <source>
        <dbReference type="PROSITE" id="PS51677"/>
    </source>
</evidence>
<dbReference type="SUPFAM" id="SSF88713">
    <property type="entry name" value="Glycoside hydrolase/deacetylase"/>
    <property type="match status" value="1"/>
</dbReference>
<dbReference type="OrthoDB" id="2795102at2"/>
<dbReference type="InterPro" id="IPR002509">
    <property type="entry name" value="NODB_dom"/>
</dbReference>
<evidence type="ECO:0000256" key="2">
    <source>
        <dbReference type="ARBA" id="ARBA00022729"/>
    </source>
</evidence>
<name>A0A560W8S0_9MICO</name>
<dbReference type="CDD" id="cd10918">
    <property type="entry name" value="CE4_NodB_like_5s_6s"/>
    <property type="match status" value="1"/>
</dbReference>
<dbReference type="EMBL" id="VIUW01000004">
    <property type="protein sequence ID" value="TWD13925.1"/>
    <property type="molecule type" value="Genomic_DNA"/>
</dbReference>
<dbReference type="Gene3D" id="3.20.20.370">
    <property type="entry name" value="Glycoside hydrolase/deacetylase"/>
    <property type="match status" value="1"/>
</dbReference>
<keyword evidence="2" id="KW-0732">Signal</keyword>
<dbReference type="PANTHER" id="PTHR34216">
    <property type="match status" value="1"/>
</dbReference>
<evidence type="ECO:0000256" key="1">
    <source>
        <dbReference type="ARBA" id="ARBA00004613"/>
    </source>
</evidence>
<dbReference type="PANTHER" id="PTHR34216:SF3">
    <property type="entry name" value="POLY-BETA-1,6-N-ACETYL-D-GLUCOSAMINE N-DEACETYLASE"/>
    <property type="match status" value="1"/>
</dbReference>
<proteinExistence type="predicted"/>
<dbReference type="AlphaFoldDB" id="A0A560W8S0"/>
<dbReference type="PROSITE" id="PS51677">
    <property type="entry name" value="NODB"/>
    <property type="match status" value="1"/>
</dbReference>
<dbReference type="InterPro" id="IPR011330">
    <property type="entry name" value="Glyco_hydro/deAcase_b/a-brl"/>
</dbReference>
<dbReference type="RefSeq" id="WP_144857977.1">
    <property type="nucleotide sequence ID" value="NZ_BAAAYT010000002.1"/>
</dbReference>
<comment type="caution">
    <text evidence="4">The sequence shown here is derived from an EMBL/GenBank/DDBJ whole genome shotgun (WGS) entry which is preliminary data.</text>
</comment>
<organism evidence="4 5">
    <name type="scientific">Marihabitans asiaticum</name>
    <dbReference type="NCBI Taxonomy" id="415218"/>
    <lineage>
        <taxon>Bacteria</taxon>
        <taxon>Bacillati</taxon>
        <taxon>Actinomycetota</taxon>
        <taxon>Actinomycetes</taxon>
        <taxon>Micrococcales</taxon>
        <taxon>Intrasporangiaceae</taxon>
        <taxon>Marihabitans</taxon>
    </lineage>
</organism>
<keyword evidence="5" id="KW-1185">Reference proteome</keyword>
<sequence length="255" mass="27353">MSAAPVVLMYHGLGTVPAHQDPDNLFVPVDTFARQVDRLLQRGYHVLGEREFIAWLDGAPTPSRSALLTFDDGLVSVLEDAAPLLAERGLPSIAYVSPGLAGAGPGPDDPPERRLLDDSGMAALADAGVTLGCHSWVHDSMPGMTRSELARATQDAGEAIGAITGQAPRTFAYPFGHHDAAARAAVSESGYDCGFATYDGDGRFALPRVDINATDTPRTFDLKLRRVYPTVRRALSRLPAARRTLHRLVGEADRR</sequence>
<dbReference type="GO" id="GO:0005975">
    <property type="term" value="P:carbohydrate metabolic process"/>
    <property type="evidence" value="ECO:0007669"/>
    <property type="project" value="InterPro"/>
</dbReference>
<evidence type="ECO:0000313" key="5">
    <source>
        <dbReference type="Proteomes" id="UP000315628"/>
    </source>
</evidence>
<dbReference type="Pfam" id="PF01522">
    <property type="entry name" value="Polysacc_deac_1"/>
    <property type="match status" value="1"/>
</dbReference>
<dbReference type="Proteomes" id="UP000315628">
    <property type="component" value="Unassembled WGS sequence"/>
</dbReference>
<comment type="subcellular location">
    <subcellularLocation>
        <location evidence="1">Secreted</location>
    </subcellularLocation>
</comment>
<feature type="domain" description="NodB homology" evidence="3">
    <location>
        <begin position="64"/>
        <end position="255"/>
    </location>
</feature>